<keyword evidence="6" id="KW-0812">Transmembrane</keyword>
<feature type="domain" description="CyaD-like alpha-helical hairpin" evidence="11">
    <location>
        <begin position="132"/>
        <end position="324"/>
    </location>
</feature>
<evidence type="ECO:0000259" key="12">
    <source>
        <dbReference type="Pfam" id="PF26002"/>
    </source>
</evidence>
<evidence type="ECO:0000256" key="1">
    <source>
        <dbReference type="ARBA" id="ARBA00004377"/>
    </source>
</evidence>
<keyword evidence="8" id="KW-0472">Membrane</keyword>
<keyword evidence="5 9" id="KW-0997">Cell inner membrane</keyword>
<gene>
    <name evidence="13" type="primary">hlyD</name>
    <name evidence="13" type="ORF">NCTC13337_02237</name>
</gene>
<evidence type="ECO:0000256" key="7">
    <source>
        <dbReference type="ARBA" id="ARBA00022989"/>
    </source>
</evidence>
<feature type="domain" description="AprE-like beta-barrel" evidence="12">
    <location>
        <begin position="362"/>
        <end position="451"/>
    </location>
</feature>
<dbReference type="RefSeq" id="WP_072576469.1">
    <property type="nucleotide sequence ID" value="NZ_LWHB01000075.1"/>
</dbReference>
<dbReference type="GO" id="GO:0005886">
    <property type="term" value="C:plasma membrane"/>
    <property type="evidence" value="ECO:0007669"/>
    <property type="project" value="UniProtKB-SubCell"/>
</dbReference>
<evidence type="ECO:0000256" key="6">
    <source>
        <dbReference type="ARBA" id="ARBA00022692"/>
    </source>
</evidence>
<dbReference type="InterPro" id="IPR010129">
    <property type="entry name" value="T1SS_HlyD"/>
</dbReference>
<dbReference type="PROSITE" id="PS00543">
    <property type="entry name" value="HLYD_FAMILY"/>
    <property type="match status" value="1"/>
</dbReference>
<dbReference type="AlphaFoldDB" id="A0A380MY15"/>
<proteinExistence type="inferred from homology"/>
<name>A0A380MY15_9GAMM</name>
<keyword evidence="7" id="KW-1133">Transmembrane helix</keyword>
<comment type="subcellular location">
    <subcellularLocation>
        <location evidence="1 9">Cell inner membrane</location>
        <topology evidence="1 9">Single-pass membrane protein</topology>
    </subcellularLocation>
</comment>
<dbReference type="Pfam" id="PF26002">
    <property type="entry name" value="Beta-barrel_AprE"/>
    <property type="match status" value="1"/>
</dbReference>
<dbReference type="PRINTS" id="PR01490">
    <property type="entry name" value="RTXTOXIND"/>
</dbReference>
<dbReference type="InterPro" id="IPR050739">
    <property type="entry name" value="MFP"/>
</dbReference>
<evidence type="ECO:0000256" key="2">
    <source>
        <dbReference type="ARBA" id="ARBA00009477"/>
    </source>
</evidence>
<dbReference type="GO" id="GO:0009306">
    <property type="term" value="P:protein secretion"/>
    <property type="evidence" value="ECO:0007669"/>
    <property type="project" value="InterPro"/>
</dbReference>
<accession>A0A380MY15</accession>
<sequence length="474" mass="53739">MTSPHKEAFIDLLKRYVSTWRKVWQVRHELEPLKREQEECDFLPAHLALTEKPLSPVPKWIARLIMLFALLALAWSWFEQLDIVVMAQGKTEPNGQSKVIQPLETAEVKKIFVQDGQKVKKGEVLIELTAIGSDADVFQAKTALQAARIAVLRSQALLVALDHSQPPQLKSDFALSERESSEAQNLVNQQYQTWLAQDEQLKARIRQNKAELRMLGEEIEKLKTLGEIERQRTKDLAALVKQKFIANHAYLEQKSKLVANERDLKSRQSQLAQVQATLEETEESRRVNTQTLRRDTLETLRQANEEIPNLTAQLEKATQRQSLMQMKAPVNGTVQQLAVHTVGGVATAAQPLMVIVPDDYQLAVKVMVLNKDIGFLRIGQDAVIKIEAFPYTRYGYLTGKLTNISYDAIENEHLGLVYDATVQLDKETLNIEGHPVRLGAGMNVTVEIKTGKRRVIDYLLSPLQTKIDESMKQR</sequence>
<keyword evidence="10" id="KW-0175">Coiled coil</keyword>
<protein>
    <recommendedName>
        <fullName evidence="9">Membrane fusion protein (MFP) family protein</fullName>
    </recommendedName>
</protein>
<evidence type="ECO:0000259" key="11">
    <source>
        <dbReference type="Pfam" id="PF25988"/>
    </source>
</evidence>
<feature type="coiled-coil region" evidence="10">
    <location>
        <begin position="264"/>
        <end position="320"/>
    </location>
</feature>
<keyword evidence="14" id="KW-1185">Reference proteome</keyword>
<organism evidence="13 14">
    <name type="scientific">Suttonella ornithocola</name>
    <dbReference type="NCBI Taxonomy" id="279832"/>
    <lineage>
        <taxon>Bacteria</taxon>
        <taxon>Pseudomonadati</taxon>
        <taxon>Pseudomonadota</taxon>
        <taxon>Gammaproteobacteria</taxon>
        <taxon>Cardiobacteriales</taxon>
        <taxon>Cardiobacteriaceae</taxon>
        <taxon>Suttonella</taxon>
    </lineage>
</organism>
<dbReference type="InterPro" id="IPR058982">
    <property type="entry name" value="Beta-barrel_AprE"/>
</dbReference>
<dbReference type="Pfam" id="PF25988">
    <property type="entry name" value="HH_CyaD"/>
    <property type="match status" value="1"/>
</dbReference>
<keyword evidence="3 9" id="KW-0813">Transport</keyword>
<evidence type="ECO:0000256" key="8">
    <source>
        <dbReference type="ARBA" id="ARBA00023136"/>
    </source>
</evidence>
<evidence type="ECO:0000256" key="10">
    <source>
        <dbReference type="SAM" id="Coils"/>
    </source>
</evidence>
<dbReference type="Proteomes" id="UP000254601">
    <property type="component" value="Unassembled WGS sequence"/>
</dbReference>
<comment type="similarity">
    <text evidence="2 9">Belongs to the membrane fusion protein (MFP) (TC 8.A.1) family.</text>
</comment>
<reference evidence="13 14" key="1">
    <citation type="submission" date="2018-06" db="EMBL/GenBank/DDBJ databases">
        <authorList>
            <consortium name="Pathogen Informatics"/>
            <person name="Doyle S."/>
        </authorList>
    </citation>
    <scope>NUCLEOTIDE SEQUENCE [LARGE SCALE GENOMIC DNA]</scope>
    <source>
        <strain evidence="13 14">NCTC13337</strain>
    </source>
</reference>
<dbReference type="OrthoDB" id="9775513at2"/>
<dbReference type="Gene3D" id="1.10.287.470">
    <property type="entry name" value="Helix hairpin bin"/>
    <property type="match status" value="1"/>
</dbReference>
<evidence type="ECO:0000256" key="5">
    <source>
        <dbReference type="ARBA" id="ARBA00022519"/>
    </source>
</evidence>
<keyword evidence="4 9" id="KW-1003">Cell membrane</keyword>
<dbReference type="InterPro" id="IPR006144">
    <property type="entry name" value="Secretion_HlyD_CS"/>
</dbReference>
<dbReference type="InterPro" id="IPR059040">
    <property type="entry name" value="HH_CyaD-like"/>
</dbReference>
<evidence type="ECO:0000256" key="4">
    <source>
        <dbReference type="ARBA" id="ARBA00022475"/>
    </source>
</evidence>
<dbReference type="EMBL" id="UHIC01000001">
    <property type="protein sequence ID" value="SUO97182.1"/>
    <property type="molecule type" value="Genomic_DNA"/>
</dbReference>
<evidence type="ECO:0000313" key="14">
    <source>
        <dbReference type="Proteomes" id="UP000254601"/>
    </source>
</evidence>
<evidence type="ECO:0000256" key="9">
    <source>
        <dbReference type="RuleBase" id="RU365093"/>
    </source>
</evidence>
<dbReference type="Gene3D" id="2.40.30.170">
    <property type="match status" value="1"/>
</dbReference>
<evidence type="ECO:0000256" key="3">
    <source>
        <dbReference type="ARBA" id="ARBA00022448"/>
    </source>
</evidence>
<dbReference type="PANTHER" id="PTHR30386">
    <property type="entry name" value="MEMBRANE FUSION SUBUNIT OF EMRAB-TOLC MULTIDRUG EFFLUX PUMP"/>
    <property type="match status" value="1"/>
</dbReference>
<evidence type="ECO:0000313" key="13">
    <source>
        <dbReference type="EMBL" id="SUO97182.1"/>
    </source>
</evidence>
<dbReference type="NCBIfam" id="TIGR01843">
    <property type="entry name" value="type_I_hlyD"/>
    <property type="match status" value="1"/>
</dbReference>
<dbReference type="PANTHER" id="PTHR30386:SF27">
    <property type="entry name" value="MEMBRANE FUSION PROTEIN (MFP) FAMILY PROTEIN"/>
    <property type="match status" value="1"/>
</dbReference>
<dbReference type="Gene3D" id="2.40.50.100">
    <property type="match status" value="1"/>
</dbReference>